<reference evidence="7 8" key="1">
    <citation type="journal article" date="2010" name="Stand. Genomic Sci.">
        <title>Complete genome sequence of Desulfarculus baarsii type strain (2st14).</title>
        <authorList>
            <person name="Sun H."/>
            <person name="Spring S."/>
            <person name="Lapidus A."/>
            <person name="Davenport K."/>
            <person name="Del Rio T.G."/>
            <person name="Tice H."/>
            <person name="Nolan M."/>
            <person name="Copeland A."/>
            <person name="Cheng J.F."/>
            <person name="Lucas S."/>
            <person name="Tapia R."/>
            <person name="Goodwin L."/>
            <person name="Pitluck S."/>
            <person name="Ivanova N."/>
            <person name="Pagani I."/>
            <person name="Mavromatis K."/>
            <person name="Ovchinnikova G."/>
            <person name="Pati A."/>
            <person name="Chen A."/>
            <person name="Palaniappan K."/>
            <person name="Hauser L."/>
            <person name="Chang Y.J."/>
            <person name="Jeffries C.D."/>
            <person name="Detter J.C."/>
            <person name="Han C."/>
            <person name="Rohde M."/>
            <person name="Brambilla E."/>
            <person name="Goker M."/>
            <person name="Woyke T."/>
            <person name="Bristow J."/>
            <person name="Eisen J.A."/>
            <person name="Markowitz V."/>
            <person name="Hugenholtz P."/>
            <person name="Kyrpides N.C."/>
            <person name="Klenk H.P."/>
            <person name="Land M."/>
        </authorList>
    </citation>
    <scope>NUCLEOTIDE SEQUENCE [LARGE SCALE GENOMIC DNA]</scope>
    <source>
        <strain evidence="8">ATCC 33931 / DSM 2075 / LMG 7858 / VKM B-1802 / 2st14</strain>
    </source>
</reference>
<dbReference type="PROSITE" id="PS50111">
    <property type="entry name" value="CHEMOTAXIS_TRANSDUC_2"/>
    <property type="match status" value="1"/>
</dbReference>
<keyword evidence="1" id="KW-0145">Chemotaxis</keyword>
<proteinExistence type="inferred from homology"/>
<protein>
    <submittedName>
        <fullName evidence="7">Methyl-accepting chemotaxis sensory transducer</fullName>
    </submittedName>
</protein>
<evidence type="ECO:0000259" key="6">
    <source>
        <dbReference type="PROSITE" id="PS50111"/>
    </source>
</evidence>
<evidence type="ECO:0000313" key="7">
    <source>
        <dbReference type="EMBL" id="ADK86167.1"/>
    </source>
</evidence>
<dbReference type="HOGENOM" id="CLU_648488_0_0_7"/>
<dbReference type="KEGG" id="dbr:Deba_2813"/>
<dbReference type="STRING" id="644282.Deba_2813"/>
<dbReference type="GO" id="GO:0007165">
    <property type="term" value="P:signal transduction"/>
    <property type="evidence" value="ECO:0007669"/>
    <property type="project" value="UniProtKB-KW"/>
</dbReference>
<dbReference type="RefSeq" id="WP_013259606.1">
    <property type="nucleotide sequence ID" value="NC_014365.1"/>
</dbReference>
<keyword evidence="4" id="KW-0175">Coiled coil</keyword>
<keyword evidence="5" id="KW-1133">Transmembrane helix</keyword>
<keyword evidence="5" id="KW-0472">Membrane</keyword>
<sequence>MSIFSRYIEWAIPEQIKTDVDLYRRARQLVTFTMIAPLFFIYNVIKWFNLGSATLAVSMAIVGLVVTLVPLVLRLTKSFAAMGNLIFLALGWHFAILPYFTGGIHSSALTWNLIMPALVATFMGMRSFMFWSLAMIAEMILFIAIDKAGIPLPTIHLTEAQATQALIANVMGPLLAIAITMYFNIKGFQFAFGIQGQALEAQSAARREQEQAAVQLEQLNANLAAIFEKVGETTNRLATNTLKEMASMTRQNAASAEQADQMMKNSGQIVQAASQSMDQLTLSMDEITKASAQTVKIIKTIDEIAFQTNLLALNAAVEAARAGEAGVGFAVVADEVRNLAQRATEAAKNTAGLLEGTVQKIRAGSELVSRTNQAVGQVAQTVGGASALLDRIAVASHQQAQGIEEINQAVAEMDRIVQENALR</sequence>
<dbReference type="OrthoDB" id="9816383at2"/>
<dbReference type="PANTHER" id="PTHR43531">
    <property type="entry name" value="PROTEIN ICFG"/>
    <property type="match status" value="1"/>
</dbReference>
<evidence type="ECO:0000313" key="8">
    <source>
        <dbReference type="Proteomes" id="UP000009047"/>
    </source>
</evidence>
<dbReference type="SUPFAM" id="SSF58104">
    <property type="entry name" value="Methyl-accepting chemotaxis protein (MCP) signaling domain"/>
    <property type="match status" value="1"/>
</dbReference>
<feature type="coiled-coil region" evidence="4">
    <location>
        <begin position="199"/>
        <end position="236"/>
    </location>
</feature>
<keyword evidence="5" id="KW-0812">Transmembrane</keyword>
<dbReference type="InterPro" id="IPR004089">
    <property type="entry name" value="MCPsignal_dom"/>
</dbReference>
<feature type="transmembrane region" description="Helical" evidence="5">
    <location>
        <begin position="128"/>
        <end position="145"/>
    </location>
</feature>
<dbReference type="Gene3D" id="1.10.287.950">
    <property type="entry name" value="Methyl-accepting chemotaxis protein"/>
    <property type="match status" value="1"/>
</dbReference>
<dbReference type="InterPro" id="IPR051310">
    <property type="entry name" value="MCP_chemotaxis"/>
</dbReference>
<feature type="transmembrane region" description="Helical" evidence="5">
    <location>
        <begin position="166"/>
        <end position="185"/>
    </location>
</feature>
<comment type="similarity">
    <text evidence="2">Belongs to the methyl-accepting chemotaxis (MCP) protein family.</text>
</comment>
<gene>
    <name evidence="7" type="ordered locus">Deba_2813</name>
</gene>
<dbReference type="eggNOG" id="COG0840">
    <property type="taxonomic scope" value="Bacteria"/>
</dbReference>
<evidence type="ECO:0000256" key="4">
    <source>
        <dbReference type="SAM" id="Coils"/>
    </source>
</evidence>
<evidence type="ECO:0000256" key="3">
    <source>
        <dbReference type="PROSITE-ProRule" id="PRU00284"/>
    </source>
</evidence>
<keyword evidence="8" id="KW-1185">Reference proteome</keyword>
<accession>E1QMC4</accession>
<dbReference type="EMBL" id="CP002085">
    <property type="protein sequence ID" value="ADK86167.1"/>
    <property type="molecule type" value="Genomic_DNA"/>
</dbReference>
<dbReference type="SMART" id="SM00283">
    <property type="entry name" value="MA"/>
    <property type="match status" value="1"/>
</dbReference>
<evidence type="ECO:0000256" key="5">
    <source>
        <dbReference type="SAM" id="Phobius"/>
    </source>
</evidence>
<evidence type="ECO:0000256" key="2">
    <source>
        <dbReference type="ARBA" id="ARBA00029447"/>
    </source>
</evidence>
<dbReference type="AlphaFoldDB" id="E1QMC4"/>
<dbReference type="GO" id="GO:0016020">
    <property type="term" value="C:membrane"/>
    <property type="evidence" value="ECO:0007669"/>
    <property type="project" value="InterPro"/>
</dbReference>
<feature type="transmembrane region" description="Helical" evidence="5">
    <location>
        <begin position="29"/>
        <end position="48"/>
    </location>
</feature>
<feature type="transmembrane region" description="Helical" evidence="5">
    <location>
        <begin position="85"/>
        <end position="108"/>
    </location>
</feature>
<feature type="domain" description="Methyl-accepting transducer" evidence="6">
    <location>
        <begin position="238"/>
        <end position="423"/>
    </location>
</feature>
<dbReference type="PANTHER" id="PTHR43531:SF11">
    <property type="entry name" value="METHYL-ACCEPTING CHEMOTAXIS PROTEIN 3"/>
    <property type="match status" value="1"/>
</dbReference>
<dbReference type="Pfam" id="PF00015">
    <property type="entry name" value="MCPsignal"/>
    <property type="match status" value="1"/>
</dbReference>
<dbReference type="Proteomes" id="UP000009047">
    <property type="component" value="Chromosome"/>
</dbReference>
<evidence type="ECO:0000256" key="1">
    <source>
        <dbReference type="ARBA" id="ARBA00022500"/>
    </source>
</evidence>
<name>E1QMC4_DESB2</name>
<organism evidence="7 8">
    <name type="scientific">Desulfarculus baarsii (strain ATCC 33931 / DSM 2075 / LMG 7858 / VKM B-1802 / 2st14)</name>
    <dbReference type="NCBI Taxonomy" id="644282"/>
    <lineage>
        <taxon>Bacteria</taxon>
        <taxon>Pseudomonadati</taxon>
        <taxon>Thermodesulfobacteriota</taxon>
        <taxon>Desulfarculia</taxon>
        <taxon>Desulfarculales</taxon>
        <taxon>Desulfarculaceae</taxon>
        <taxon>Desulfarculus</taxon>
    </lineage>
</organism>
<keyword evidence="3" id="KW-0807">Transducer</keyword>
<feature type="transmembrane region" description="Helical" evidence="5">
    <location>
        <begin position="54"/>
        <end position="73"/>
    </location>
</feature>
<dbReference type="GO" id="GO:0006935">
    <property type="term" value="P:chemotaxis"/>
    <property type="evidence" value="ECO:0007669"/>
    <property type="project" value="UniProtKB-KW"/>
</dbReference>